<evidence type="ECO:0000313" key="1">
    <source>
        <dbReference type="EMBL" id="CAJ2505232.1"/>
    </source>
</evidence>
<dbReference type="EMBL" id="CAUWAG010000007">
    <property type="protein sequence ID" value="CAJ2505232.1"/>
    <property type="molecule type" value="Genomic_DNA"/>
</dbReference>
<accession>A0AAI8VHY8</accession>
<sequence>MYSSKLSFIAACPSRLLFGVDHETVFNSDLGPEFSELGSMQVIPTDLRSKVSPYFPLHCSGGPDGPVVAYRPV</sequence>
<dbReference type="AlphaFoldDB" id="A0AAI8VHY8"/>
<evidence type="ECO:0000313" key="2">
    <source>
        <dbReference type="Proteomes" id="UP001295740"/>
    </source>
</evidence>
<reference evidence="1" key="1">
    <citation type="submission" date="2023-10" db="EMBL/GenBank/DDBJ databases">
        <authorList>
            <person name="Hackl T."/>
        </authorList>
    </citation>
    <scope>NUCLEOTIDE SEQUENCE</scope>
</reference>
<gene>
    <name evidence="1" type="ORF">KHLLAP_LOCUS5700</name>
</gene>
<proteinExistence type="predicted"/>
<organism evidence="1 2">
    <name type="scientific">Anthostomella pinea</name>
    <dbReference type="NCBI Taxonomy" id="933095"/>
    <lineage>
        <taxon>Eukaryota</taxon>
        <taxon>Fungi</taxon>
        <taxon>Dikarya</taxon>
        <taxon>Ascomycota</taxon>
        <taxon>Pezizomycotina</taxon>
        <taxon>Sordariomycetes</taxon>
        <taxon>Xylariomycetidae</taxon>
        <taxon>Xylariales</taxon>
        <taxon>Xylariaceae</taxon>
        <taxon>Anthostomella</taxon>
    </lineage>
</organism>
<dbReference type="Proteomes" id="UP001295740">
    <property type="component" value="Unassembled WGS sequence"/>
</dbReference>
<name>A0AAI8VHY8_9PEZI</name>
<keyword evidence="2" id="KW-1185">Reference proteome</keyword>
<protein>
    <submittedName>
        <fullName evidence="1">Uu.00g126260.m01.CDS01</fullName>
    </submittedName>
</protein>
<comment type="caution">
    <text evidence="1">The sequence shown here is derived from an EMBL/GenBank/DDBJ whole genome shotgun (WGS) entry which is preliminary data.</text>
</comment>